<feature type="signal peptide" evidence="1">
    <location>
        <begin position="1"/>
        <end position="27"/>
    </location>
</feature>
<dbReference type="EMBL" id="CP001032">
    <property type="protein sequence ID" value="ACB75826.1"/>
    <property type="molecule type" value="Genomic_DNA"/>
</dbReference>
<accession>B1ZT37</accession>
<dbReference type="InterPro" id="IPR032638">
    <property type="entry name" value="Porin_5"/>
</dbReference>
<evidence type="ECO:0000256" key="1">
    <source>
        <dbReference type="SAM" id="SignalP"/>
    </source>
</evidence>
<dbReference type="Gene3D" id="2.40.160.10">
    <property type="entry name" value="Porin"/>
    <property type="match status" value="1"/>
</dbReference>
<dbReference type="KEGG" id="ote:Oter_2544"/>
<evidence type="ECO:0000313" key="3">
    <source>
        <dbReference type="Proteomes" id="UP000007013"/>
    </source>
</evidence>
<name>B1ZT37_OPITP</name>
<dbReference type="InterPro" id="IPR023614">
    <property type="entry name" value="Porin_dom_sf"/>
</dbReference>
<dbReference type="SUPFAM" id="SSF56935">
    <property type="entry name" value="Porins"/>
    <property type="match status" value="1"/>
</dbReference>
<dbReference type="eggNOG" id="COG2067">
    <property type="taxonomic scope" value="Bacteria"/>
</dbReference>
<feature type="chain" id="PRO_5002772679" description="Porin" evidence="1">
    <location>
        <begin position="28"/>
        <end position="443"/>
    </location>
</feature>
<evidence type="ECO:0008006" key="4">
    <source>
        <dbReference type="Google" id="ProtNLM"/>
    </source>
</evidence>
<dbReference type="OrthoDB" id="5372286at2"/>
<reference evidence="2 3" key="1">
    <citation type="journal article" date="2011" name="J. Bacteriol.">
        <title>Genome sequence of the verrucomicrobium Opitutus terrae PB90-1, an abundant inhabitant of rice paddy soil ecosystems.</title>
        <authorList>
            <person name="van Passel M.W."/>
            <person name="Kant R."/>
            <person name="Palva A."/>
            <person name="Copeland A."/>
            <person name="Lucas S."/>
            <person name="Lapidus A."/>
            <person name="Glavina del Rio T."/>
            <person name="Pitluck S."/>
            <person name="Goltsman E."/>
            <person name="Clum A."/>
            <person name="Sun H."/>
            <person name="Schmutz J."/>
            <person name="Larimer F.W."/>
            <person name="Land M.L."/>
            <person name="Hauser L."/>
            <person name="Kyrpides N."/>
            <person name="Mikhailova N."/>
            <person name="Richardson P.P."/>
            <person name="Janssen P.H."/>
            <person name="de Vos W.M."/>
            <person name="Smidt H."/>
        </authorList>
    </citation>
    <scope>NUCLEOTIDE SEQUENCE [LARGE SCALE GENOMIC DNA]</scope>
    <source>
        <strain evidence="3">DSM 11246 / JCM 15787 / PB90-1</strain>
    </source>
</reference>
<evidence type="ECO:0000313" key="2">
    <source>
        <dbReference type="EMBL" id="ACB75826.1"/>
    </source>
</evidence>
<dbReference type="RefSeq" id="WP_012375361.1">
    <property type="nucleotide sequence ID" value="NC_010571.1"/>
</dbReference>
<organism evidence="2 3">
    <name type="scientific">Opitutus terrae (strain DSM 11246 / JCM 15787 / PB90-1)</name>
    <dbReference type="NCBI Taxonomy" id="452637"/>
    <lineage>
        <taxon>Bacteria</taxon>
        <taxon>Pseudomonadati</taxon>
        <taxon>Verrucomicrobiota</taxon>
        <taxon>Opitutia</taxon>
        <taxon>Opitutales</taxon>
        <taxon>Opitutaceae</taxon>
        <taxon>Opitutus</taxon>
    </lineage>
</organism>
<dbReference type="Proteomes" id="UP000007013">
    <property type="component" value="Chromosome"/>
</dbReference>
<keyword evidence="1" id="KW-0732">Signal</keyword>
<gene>
    <name evidence="2" type="ordered locus">Oter_2544</name>
</gene>
<proteinExistence type="predicted"/>
<dbReference type="STRING" id="452637.Oter_2544"/>
<protein>
    <recommendedName>
        <fullName evidence="4">Porin</fullName>
    </recommendedName>
</protein>
<dbReference type="Pfam" id="PF16930">
    <property type="entry name" value="Porin_5"/>
    <property type="match status" value="1"/>
</dbReference>
<keyword evidence="3" id="KW-1185">Reference proteome</keyword>
<sequence>MLPLKSTWLRCLGGGLLALTLTGSALRAQDSGPLLDLLVKKGIVTDQEAEELRAELVKDFATSSPAGKLNLSSGLTELKISGDARVRYEHRTGENAAGDNIDRGRWRYRLRPAITGTLGSQWFFGLRIENGGGNRSSNVTFGDDGGPWAKTNDGFYAGQVYIGFKPTNAWTLYAGRIPNPFVTTSMVWDGDINPEGFAEKFTYAAGPVSYFVNLGQFIYDSANPQNALAPAVNRKDQYMLGWQAGATVKFDERNSLTVAPTLYHYVNNERNAKTFAGSFSPGTQNAINNLMIAEVPFTLATTLPNGAAASVFGDVAYNFDGDDRARKYGRPDLDSEALAWQLGAQYGKAKNRGEWDLKAFYQATGLFALDPNLVDSDLFDSRVNTKGWVVGLNYLLSDAVTFTVTYADAKTKDTSAISAGSGDIGIPSLRSFGLLQFDIVAKF</sequence>
<dbReference type="AlphaFoldDB" id="B1ZT37"/>
<dbReference type="HOGENOM" id="CLU_578478_0_0_0"/>